<proteinExistence type="predicted"/>
<dbReference type="AlphaFoldDB" id="A0ABD5WE85"/>
<comment type="caution">
    <text evidence="2">The sequence shown here is derived from an EMBL/GenBank/DDBJ whole genome shotgun (WGS) entry which is preliminary data.</text>
</comment>
<feature type="transmembrane region" description="Helical" evidence="1">
    <location>
        <begin position="47"/>
        <end position="69"/>
    </location>
</feature>
<evidence type="ECO:0000256" key="1">
    <source>
        <dbReference type="SAM" id="Phobius"/>
    </source>
</evidence>
<sequence length="70" mass="7949">MGFGPKQWKCKDCGRKHRNDRKQCVQCGYSVLKPVDNEKRLDRVSTAVLALLPALLAILTMGLIAWVLFF</sequence>
<reference evidence="2 3" key="1">
    <citation type="journal article" date="2019" name="Int. J. Syst. Evol. Microbiol.">
        <title>The Global Catalogue of Microorganisms (GCM) 10K type strain sequencing project: providing services to taxonomists for standard genome sequencing and annotation.</title>
        <authorList>
            <consortium name="The Broad Institute Genomics Platform"/>
            <consortium name="The Broad Institute Genome Sequencing Center for Infectious Disease"/>
            <person name="Wu L."/>
            <person name="Ma J."/>
        </authorList>
    </citation>
    <scope>NUCLEOTIDE SEQUENCE [LARGE SCALE GENOMIC DNA]</scope>
    <source>
        <strain evidence="2 3">DT72</strain>
    </source>
</reference>
<dbReference type="RefSeq" id="WP_276282532.1">
    <property type="nucleotide sequence ID" value="NZ_CP119810.1"/>
</dbReference>
<dbReference type="GeneID" id="79305295"/>
<keyword evidence="3" id="KW-1185">Reference proteome</keyword>
<dbReference type="EMBL" id="JBHSZH010000001">
    <property type="protein sequence ID" value="MFC7078862.1"/>
    <property type="molecule type" value="Genomic_DNA"/>
</dbReference>
<gene>
    <name evidence="2" type="ORF">ACFQJ6_00655</name>
</gene>
<keyword evidence="1" id="KW-0812">Transmembrane</keyword>
<evidence type="ECO:0008006" key="4">
    <source>
        <dbReference type="Google" id="ProtNLM"/>
    </source>
</evidence>
<evidence type="ECO:0000313" key="3">
    <source>
        <dbReference type="Proteomes" id="UP001596407"/>
    </source>
</evidence>
<keyword evidence="1" id="KW-1133">Transmembrane helix</keyword>
<accession>A0ABD5WE85</accession>
<organism evidence="2 3">
    <name type="scientific">Halorussus caseinilyticus</name>
    <dbReference type="NCBI Taxonomy" id="3034025"/>
    <lineage>
        <taxon>Archaea</taxon>
        <taxon>Methanobacteriati</taxon>
        <taxon>Methanobacteriota</taxon>
        <taxon>Stenosarchaea group</taxon>
        <taxon>Halobacteria</taxon>
        <taxon>Halobacteriales</taxon>
        <taxon>Haladaptataceae</taxon>
        <taxon>Halorussus</taxon>
    </lineage>
</organism>
<evidence type="ECO:0000313" key="2">
    <source>
        <dbReference type="EMBL" id="MFC7078862.1"/>
    </source>
</evidence>
<name>A0ABD5WE85_9EURY</name>
<dbReference type="Proteomes" id="UP001596407">
    <property type="component" value="Unassembled WGS sequence"/>
</dbReference>
<protein>
    <recommendedName>
        <fullName evidence="4">RanBP2-type domain-containing protein</fullName>
    </recommendedName>
</protein>
<keyword evidence="1" id="KW-0472">Membrane</keyword>